<dbReference type="GO" id="GO:0050660">
    <property type="term" value="F:flavin adenine dinucleotide binding"/>
    <property type="evidence" value="ECO:0007669"/>
    <property type="project" value="TreeGrafter"/>
</dbReference>
<evidence type="ECO:0000259" key="4">
    <source>
        <dbReference type="Pfam" id="PF00205"/>
    </source>
</evidence>
<dbReference type="PANTHER" id="PTHR18968:SF129">
    <property type="entry name" value="ACETOLACTATE SYNTHASE"/>
    <property type="match status" value="1"/>
</dbReference>
<protein>
    <recommendedName>
        <fullName evidence="9">Thiamine pyrophosphate-binding protein</fullName>
    </recommendedName>
</protein>
<name>A0A1G1WMY3_9BACT</name>
<dbReference type="PROSITE" id="PS00187">
    <property type="entry name" value="TPP_ENZYMES"/>
    <property type="match status" value="1"/>
</dbReference>
<dbReference type="InterPro" id="IPR029035">
    <property type="entry name" value="DHS-like_NAD/FAD-binding_dom"/>
</dbReference>
<proteinExistence type="inferred from homology"/>
<dbReference type="InterPro" id="IPR011766">
    <property type="entry name" value="TPP_enzyme_TPP-bd"/>
</dbReference>
<feature type="domain" description="Thiamine pyrophosphate enzyme TPP-binding" evidence="5">
    <location>
        <begin position="381"/>
        <end position="527"/>
    </location>
</feature>
<feature type="domain" description="Thiamine pyrophosphate enzyme N-terminal TPP-binding" evidence="6">
    <location>
        <begin position="1"/>
        <end position="118"/>
    </location>
</feature>
<sequence length="536" mass="59908">MDGAALFVKSLESLGVEYIFGIPGDTKGRSAVSETFIFRELKKSKKIEFIRTTHEQNAGYMADLYGRMSGKPGVCYTTLGPGSTNISTAIATANLDRSPVVCISSQLPKSEWHIDTHQYMNMREEFRHKTKLSLTVANIEDIPSTLKLAFETAQSERPGAVHIELPVDILEDQLDDSIVKLPKIETSIPRVSPNILIKELEKSSFPMFLVGATALRYDLGKEILRFMEKYNIPALTTFHGKGIFPSNHPLYIGVLSRHVPQSTEVLKNVDLLINIGYDYAEGIKPKSWKSGIEKRVINLDSDKKTGGDFYQPDLEIVTDLRDFFTKLNTTKTKIRKFDYLGIKKYGLSNLNYSKTGFPINPLNFVEKLKSLMTKDHIIIVDVGEHKQVMGLFYETDYPKSVVFSNGHSTLGYAFPGSLGAQIAKPGKKIVAVVGDGGFQMTHQEFITAVNRKLPVTVIILNDGAYGIIKHEQEKAFNDSYGVEFKNPDFVKLAQAYGGVGLRVTSSKNLYSTLKKALENNKPTLVDVPITYRNKLW</sequence>
<dbReference type="SUPFAM" id="SSF52518">
    <property type="entry name" value="Thiamin diphosphate-binding fold (THDP-binding)"/>
    <property type="match status" value="2"/>
</dbReference>
<evidence type="ECO:0000256" key="1">
    <source>
        <dbReference type="ARBA" id="ARBA00007812"/>
    </source>
</evidence>
<dbReference type="EMBL" id="MHCX01000035">
    <property type="protein sequence ID" value="OGY29102.1"/>
    <property type="molecule type" value="Genomic_DNA"/>
</dbReference>
<dbReference type="GO" id="GO:0030976">
    <property type="term" value="F:thiamine pyrophosphate binding"/>
    <property type="evidence" value="ECO:0007669"/>
    <property type="project" value="InterPro"/>
</dbReference>
<evidence type="ECO:0000256" key="2">
    <source>
        <dbReference type="ARBA" id="ARBA00023052"/>
    </source>
</evidence>
<comment type="similarity">
    <text evidence="1 3">Belongs to the TPP enzyme family.</text>
</comment>
<dbReference type="GO" id="GO:0000287">
    <property type="term" value="F:magnesium ion binding"/>
    <property type="evidence" value="ECO:0007669"/>
    <property type="project" value="InterPro"/>
</dbReference>
<dbReference type="FunFam" id="3.40.50.970:FF:000007">
    <property type="entry name" value="Acetolactate synthase"/>
    <property type="match status" value="1"/>
</dbReference>
<dbReference type="GO" id="GO:0005948">
    <property type="term" value="C:acetolactate synthase complex"/>
    <property type="evidence" value="ECO:0007669"/>
    <property type="project" value="TreeGrafter"/>
</dbReference>
<organism evidence="7 8">
    <name type="scientific">Candidatus Woykebacteria bacterium RIFCSPHIGHO2_02_FULL_43_16b</name>
    <dbReference type="NCBI Taxonomy" id="1802601"/>
    <lineage>
        <taxon>Bacteria</taxon>
        <taxon>Candidatus Woykeibacteriota</taxon>
    </lineage>
</organism>
<gene>
    <name evidence="7" type="ORF">A3J50_02345</name>
</gene>
<dbReference type="InterPro" id="IPR045229">
    <property type="entry name" value="TPP_enz"/>
</dbReference>
<feature type="domain" description="Thiamine pyrophosphate enzyme central" evidence="4">
    <location>
        <begin position="197"/>
        <end position="327"/>
    </location>
</feature>
<dbReference type="Proteomes" id="UP000177821">
    <property type="component" value="Unassembled WGS sequence"/>
</dbReference>
<dbReference type="Gene3D" id="3.40.50.970">
    <property type="match status" value="2"/>
</dbReference>
<evidence type="ECO:0000313" key="8">
    <source>
        <dbReference type="Proteomes" id="UP000177821"/>
    </source>
</evidence>
<dbReference type="GO" id="GO:0003984">
    <property type="term" value="F:acetolactate synthase activity"/>
    <property type="evidence" value="ECO:0007669"/>
    <property type="project" value="TreeGrafter"/>
</dbReference>
<evidence type="ECO:0000259" key="6">
    <source>
        <dbReference type="Pfam" id="PF02776"/>
    </source>
</evidence>
<keyword evidence="2 3" id="KW-0786">Thiamine pyrophosphate</keyword>
<accession>A0A1G1WMY3</accession>
<dbReference type="Pfam" id="PF02776">
    <property type="entry name" value="TPP_enzyme_N"/>
    <property type="match status" value="1"/>
</dbReference>
<evidence type="ECO:0000256" key="3">
    <source>
        <dbReference type="RuleBase" id="RU362132"/>
    </source>
</evidence>
<dbReference type="Pfam" id="PF02775">
    <property type="entry name" value="TPP_enzyme_C"/>
    <property type="match status" value="1"/>
</dbReference>
<reference evidence="7 8" key="1">
    <citation type="journal article" date="2016" name="Nat. Commun.">
        <title>Thousands of microbial genomes shed light on interconnected biogeochemical processes in an aquifer system.</title>
        <authorList>
            <person name="Anantharaman K."/>
            <person name="Brown C.T."/>
            <person name="Hug L.A."/>
            <person name="Sharon I."/>
            <person name="Castelle C.J."/>
            <person name="Probst A.J."/>
            <person name="Thomas B.C."/>
            <person name="Singh A."/>
            <person name="Wilkins M.J."/>
            <person name="Karaoz U."/>
            <person name="Brodie E.L."/>
            <person name="Williams K.H."/>
            <person name="Hubbard S.S."/>
            <person name="Banfield J.F."/>
        </authorList>
    </citation>
    <scope>NUCLEOTIDE SEQUENCE [LARGE SCALE GENOMIC DNA]</scope>
</reference>
<dbReference type="InterPro" id="IPR029061">
    <property type="entry name" value="THDP-binding"/>
</dbReference>
<dbReference type="GO" id="GO:0009099">
    <property type="term" value="P:L-valine biosynthetic process"/>
    <property type="evidence" value="ECO:0007669"/>
    <property type="project" value="TreeGrafter"/>
</dbReference>
<evidence type="ECO:0000313" key="7">
    <source>
        <dbReference type="EMBL" id="OGY29102.1"/>
    </source>
</evidence>
<dbReference type="SUPFAM" id="SSF52467">
    <property type="entry name" value="DHS-like NAD/FAD-binding domain"/>
    <property type="match status" value="1"/>
</dbReference>
<dbReference type="InterPro" id="IPR012000">
    <property type="entry name" value="Thiamin_PyroP_enz_cen_dom"/>
</dbReference>
<dbReference type="PANTHER" id="PTHR18968">
    <property type="entry name" value="THIAMINE PYROPHOSPHATE ENZYMES"/>
    <property type="match status" value="1"/>
</dbReference>
<comment type="caution">
    <text evidence="7">The sequence shown here is derived from an EMBL/GenBank/DDBJ whole genome shotgun (WGS) entry which is preliminary data.</text>
</comment>
<dbReference type="CDD" id="cd07035">
    <property type="entry name" value="TPP_PYR_POX_like"/>
    <property type="match status" value="1"/>
</dbReference>
<evidence type="ECO:0008006" key="9">
    <source>
        <dbReference type="Google" id="ProtNLM"/>
    </source>
</evidence>
<dbReference type="InterPro" id="IPR012001">
    <property type="entry name" value="Thiamin_PyroP_enz_TPP-bd_dom"/>
</dbReference>
<dbReference type="AlphaFoldDB" id="A0A1G1WMY3"/>
<dbReference type="InterPro" id="IPR000399">
    <property type="entry name" value="TPP-bd_CS"/>
</dbReference>
<dbReference type="GO" id="GO:0009097">
    <property type="term" value="P:isoleucine biosynthetic process"/>
    <property type="evidence" value="ECO:0007669"/>
    <property type="project" value="TreeGrafter"/>
</dbReference>
<dbReference type="Gene3D" id="3.40.50.1220">
    <property type="entry name" value="TPP-binding domain"/>
    <property type="match status" value="1"/>
</dbReference>
<dbReference type="Pfam" id="PF00205">
    <property type="entry name" value="TPP_enzyme_M"/>
    <property type="match status" value="1"/>
</dbReference>
<evidence type="ECO:0000259" key="5">
    <source>
        <dbReference type="Pfam" id="PF02775"/>
    </source>
</evidence>